<evidence type="ECO:0000313" key="2">
    <source>
        <dbReference type="Proteomes" id="UP000294095"/>
    </source>
</evidence>
<accession>A0A481V9R7</accession>
<gene>
    <name evidence="1" type="ORF">ChaoS9_065</name>
</gene>
<dbReference type="EMBL" id="MK310226">
    <property type="protein sequence ID" value="QBI90020.1"/>
    <property type="molecule type" value="Genomic_DNA"/>
</dbReference>
<name>A0A481V9R7_9CAUD</name>
<organism evidence="1 2">
    <name type="scientific">Halobacterium phage ChaoS9</name>
    <dbReference type="NCBI Taxonomy" id="2847105"/>
    <lineage>
        <taxon>Viruses</taxon>
        <taxon>Duplodnaviria</taxon>
        <taxon>Heunggongvirae</taxon>
        <taxon>Uroviricota</taxon>
        <taxon>Caudoviricetes</taxon>
        <taxon>Vertoviridae</taxon>
        <taxon>Chaovirus</taxon>
        <taxon>Chaovirus bigenum</taxon>
        <taxon>Chaovirus ChaoS9</taxon>
    </lineage>
</organism>
<dbReference type="Proteomes" id="UP000294095">
    <property type="component" value="Segment"/>
</dbReference>
<sequence length="95" mass="11218">MIEDYEDLNRDETLEAVDDVGAERLQAFIDFERQHKNRKTVIEPLKRELIRIRPADPARQYVAGVWFDEPATEQIVRRSHRIDRAIEDGDLVEVE</sequence>
<keyword evidence="2" id="KW-1185">Reference proteome</keyword>
<proteinExistence type="predicted"/>
<reference evidence="2" key="1">
    <citation type="journal article" date="2019" name="Genes (Basel)">
        <title>Halobacterium salinarum virus ChaoS9, a Novel Halovirus Related to PhiH1 and PhiCh1.</title>
        <authorList>
            <person name="Dyall-Smith M."/>
            <person name="Palm P."/>
            <person name="Wanner G."/>
            <person name="Witte A."/>
            <person name="Oesterhelt D."/>
            <person name="Pfeiffer F."/>
        </authorList>
    </citation>
    <scope>NUCLEOTIDE SEQUENCE [LARGE SCALE GENOMIC DNA]</scope>
</reference>
<protein>
    <submittedName>
        <fullName evidence="1">Uncharacterized protein</fullName>
    </submittedName>
</protein>
<evidence type="ECO:0000313" key="1">
    <source>
        <dbReference type="EMBL" id="QBI90020.1"/>
    </source>
</evidence>